<dbReference type="Pfam" id="PF02678">
    <property type="entry name" value="Pirin"/>
    <property type="match status" value="1"/>
</dbReference>
<dbReference type="InterPro" id="IPR053186">
    <property type="entry name" value="QDO-related"/>
</dbReference>
<dbReference type="PANTHER" id="PTHR43594:SF1">
    <property type="entry name" value="QUERCETIN 2,3-DIOXYGENASE PA2418-RELATED"/>
    <property type="match status" value="1"/>
</dbReference>
<dbReference type="OrthoDB" id="198735at2759"/>
<protein>
    <submittedName>
        <fullName evidence="6">Uncharacterized protein</fullName>
    </submittedName>
</protein>
<evidence type="ECO:0000259" key="5">
    <source>
        <dbReference type="Pfam" id="PF05726"/>
    </source>
</evidence>
<dbReference type="CDD" id="cd02909">
    <property type="entry name" value="cupin_pirin_N"/>
    <property type="match status" value="1"/>
</dbReference>
<feature type="binding site" evidence="2">
    <location>
        <position position="147"/>
    </location>
    <ligand>
        <name>Fe cation</name>
        <dbReference type="ChEBI" id="CHEBI:24875"/>
    </ligand>
</feature>
<dbReference type="PIRSF" id="PIRSF006232">
    <property type="entry name" value="Pirin"/>
    <property type="match status" value="1"/>
</dbReference>
<accession>A0A9W7AW18</accession>
<dbReference type="PANTHER" id="PTHR43594">
    <property type="entry name" value="QUERCETIN 2,3-DIOXYGENASE"/>
    <property type="match status" value="1"/>
</dbReference>
<organism evidence="6 7">
    <name type="scientific">Triparma laevis f. longispina</name>
    <dbReference type="NCBI Taxonomy" id="1714387"/>
    <lineage>
        <taxon>Eukaryota</taxon>
        <taxon>Sar</taxon>
        <taxon>Stramenopiles</taxon>
        <taxon>Ochrophyta</taxon>
        <taxon>Bolidophyceae</taxon>
        <taxon>Parmales</taxon>
        <taxon>Triparmaceae</taxon>
        <taxon>Triparma</taxon>
    </lineage>
</organism>
<dbReference type="InterPro" id="IPR008778">
    <property type="entry name" value="Pirin_C_dom"/>
</dbReference>
<dbReference type="InterPro" id="IPR014710">
    <property type="entry name" value="RmlC-like_jellyroll"/>
</dbReference>
<dbReference type="CDD" id="cd02247">
    <property type="entry name" value="cupin_pirin_C"/>
    <property type="match status" value="1"/>
</dbReference>
<feature type="binding site" evidence="2">
    <location>
        <position position="103"/>
    </location>
    <ligand>
        <name>Fe cation</name>
        <dbReference type="ChEBI" id="CHEBI:24875"/>
    </ligand>
</feature>
<comment type="similarity">
    <text evidence="1 3">Belongs to the pirin family.</text>
</comment>
<feature type="binding site" evidence="2">
    <location>
        <position position="105"/>
    </location>
    <ligand>
        <name>Fe cation</name>
        <dbReference type="ChEBI" id="CHEBI:24875"/>
    </ligand>
</feature>
<dbReference type="Pfam" id="PF05726">
    <property type="entry name" value="Pirin_C"/>
    <property type="match status" value="1"/>
</dbReference>
<proteinExistence type="inferred from homology"/>
<dbReference type="AlphaFoldDB" id="A0A9W7AW18"/>
<evidence type="ECO:0000313" key="6">
    <source>
        <dbReference type="EMBL" id="GMH74950.1"/>
    </source>
</evidence>
<keyword evidence="2" id="KW-0479">Metal-binding</keyword>
<feature type="domain" description="Pirin N-terminal" evidence="4">
    <location>
        <begin position="67"/>
        <end position="169"/>
    </location>
</feature>
<dbReference type="InterPro" id="IPR011051">
    <property type="entry name" value="RmlC_Cupin_sf"/>
</dbReference>
<evidence type="ECO:0000313" key="7">
    <source>
        <dbReference type="Proteomes" id="UP001165122"/>
    </source>
</evidence>
<name>A0A9W7AW18_9STRA</name>
<evidence type="ECO:0000256" key="1">
    <source>
        <dbReference type="ARBA" id="ARBA00008416"/>
    </source>
</evidence>
<dbReference type="Proteomes" id="UP001165122">
    <property type="component" value="Unassembled WGS sequence"/>
</dbReference>
<reference evidence="7" key="1">
    <citation type="journal article" date="2023" name="Commun. Biol.">
        <title>Genome analysis of Parmales, the sister group of diatoms, reveals the evolutionary specialization of diatoms from phago-mixotrophs to photoautotrophs.</title>
        <authorList>
            <person name="Ban H."/>
            <person name="Sato S."/>
            <person name="Yoshikawa S."/>
            <person name="Yamada K."/>
            <person name="Nakamura Y."/>
            <person name="Ichinomiya M."/>
            <person name="Sato N."/>
            <person name="Blanc-Mathieu R."/>
            <person name="Endo H."/>
            <person name="Kuwata A."/>
            <person name="Ogata H."/>
        </authorList>
    </citation>
    <scope>NUCLEOTIDE SEQUENCE [LARGE SCALE GENOMIC DNA]</scope>
    <source>
        <strain evidence="7">NIES 3700</strain>
    </source>
</reference>
<comment type="cofactor">
    <cofactor evidence="2">
        <name>Fe cation</name>
        <dbReference type="ChEBI" id="CHEBI:24875"/>
    </cofactor>
    <text evidence="2">Binds 1 Fe cation per subunit.</text>
</comment>
<dbReference type="GO" id="GO:0046872">
    <property type="term" value="F:metal ion binding"/>
    <property type="evidence" value="ECO:0007669"/>
    <property type="project" value="UniProtKB-KW"/>
</dbReference>
<keyword evidence="2" id="KW-0408">Iron</keyword>
<feature type="domain" description="Pirin C-terminal" evidence="5">
    <location>
        <begin position="241"/>
        <end position="344"/>
    </location>
</feature>
<gene>
    <name evidence="6" type="ORF">TrLO_g2021</name>
</gene>
<feature type="binding site" evidence="2">
    <location>
        <position position="149"/>
    </location>
    <ligand>
        <name>Fe cation</name>
        <dbReference type="ChEBI" id="CHEBI:24875"/>
    </ligand>
</feature>
<comment type="caution">
    <text evidence="6">The sequence shown here is derived from an EMBL/GenBank/DDBJ whole genome shotgun (WGS) entry which is preliminary data.</text>
</comment>
<dbReference type="SUPFAM" id="SSF51182">
    <property type="entry name" value="RmlC-like cupins"/>
    <property type="match status" value="1"/>
</dbReference>
<dbReference type="InterPro" id="IPR012093">
    <property type="entry name" value="Pirin"/>
</dbReference>
<dbReference type="InterPro" id="IPR003829">
    <property type="entry name" value="Pirin_N_dom"/>
</dbReference>
<keyword evidence="7" id="KW-1185">Reference proteome</keyword>
<sequence length="345" mass="37412">MKTDSTIVLTTLGLTTLTIALLLNNLKPTTAMSTSSSLTNGLKTIKQILPAPRAHWVGDGFNVFPVFANKAFTSELSPFLMFDYAAPKSFPINTGRPKGVGQHPHRGFETVTLAFQGEVEHKDSLGNVGVIGSGDVQWMTAARGIIHQEFHSNEFSKRGGVFEMCQLWVNLPAKDKMSPPKYQEILKKDIDNAVSPLYNYNSESEGCGSQADLAEGSVRVIAGNFGQAKGPASTFTQVDMWDITINEPNKSYEFQTIAGNNVIVFVRSGSIEVQGKPVGSQGVAIMKRDSNTKVVISSSQEKSQVLILAGEPIEESISAQGPFVMNTRQEIMQANVDFQSGKFGT</sequence>
<evidence type="ECO:0000256" key="3">
    <source>
        <dbReference type="RuleBase" id="RU003457"/>
    </source>
</evidence>
<dbReference type="EMBL" id="BRXW01000705">
    <property type="protein sequence ID" value="GMH74950.1"/>
    <property type="molecule type" value="Genomic_DNA"/>
</dbReference>
<dbReference type="Gene3D" id="2.60.120.10">
    <property type="entry name" value="Jelly Rolls"/>
    <property type="match status" value="2"/>
</dbReference>
<evidence type="ECO:0000259" key="4">
    <source>
        <dbReference type="Pfam" id="PF02678"/>
    </source>
</evidence>
<evidence type="ECO:0000256" key="2">
    <source>
        <dbReference type="PIRSR" id="PIRSR006232-1"/>
    </source>
</evidence>